<accession>A0AAV8Y9C9</accession>
<protein>
    <submittedName>
        <fullName evidence="1">Uncharacterized protein</fullName>
    </submittedName>
</protein>
<dbReference type="EMBL" id="JAPWTK010000158">
    <property type="protein sequence ID" value="KAJ8947592.1"/>
    <property type="molecule type" value="Genomic_DNA"/>
</dbReference>
<reference evidence="1" key="1">
    <citation type="journal article" date="2023" name="Insect Mol. Biol.">
        <title>Genome sequencing provides insights into the evolution of gene families encoding plant cell wall-degrading enzymes in longhorned beetles.</title>
        <authorList>
            <person name="Shin N.R."/>
            <person name="Okamura Y."/>
            <person name="Kirsch R."/>
            <person name="Pauchet Y."/>
        </authorList>
    </citation>
    <scope>NUCLEOTIDE SEQUENCE</scope>
    <source>
        <strain evidence="1">AMC_N1</strain>
    </source>
</reference>
<evidence type="ECO:0000313" key="1">
    <source>
        <dbReference type="EMBL" id="KAJ8947592.1"/>
    </source>
</evidence>
<proteinExistence type="predicted"/>
<sequence length="141" mass="16423">MTKDTDVDKDAGRGRSRGYERTWYICREFNFDGRLRQVVSWNVCSARDEPFSNGVDGRILGPYFFYVNLTGASYLYFLRDDLVPELITLYPDIEERDRPRNDIFLLQDCASLYYAAPVQETEKATIRGRVSEVTFPQIENP</sequence>
<comment type="caution">
    <text evidence="1">The sequence shown here is derived from an EMBL/GenBank/DDBJ whole genome shotgun (WGS) entry which is preliminary data.</text>
</comment>
<gene>
    <name evidence="1" type="ORF">NQ318_010104</name>
</gene>
<name>A0AAV8Y9C9_9CUCU</name>
<keyword evidence="2" id="KW-1185">Reference proteome</keyword>
<evidence type="ECO:0000313" key="2">
    <source>
        <dbReference type="Proteomes" id="UP001162162"/>
    </source>
</evidence>
<dbReference type="Proteomes" id="UP001162162">
    <property type="component" value="Unassembled WGS sequence"/>
</dbReference>
<organism evidence="1 2">
    <name type="scientific">Aromia moschata</name>
    <dbReference type="NCBI Taxonomy" id="1265417"/>
    <lineage>
        <taxon>Eukaryota</taxon>
        <taxon>Metazoa</taxon>
        <taxon>Ecdysozoa</taxon>
        <taxon>Arthropoda</taxon>
        <taxon>Hexapoda</taxon>
        <taxon>Insecta</taxon>
        <taxon>Pterygota</taxon>
        <taxon>Neoptera</taxon>
        <taxon>Endopterygota</taxon>
        <taxon>Coleoptera</taxon>
        <taxon>Polyphaga</taxon>
        <taxon>Cucujiformia</taxon>
        <taxon>Chrysomeloidea</taxon>
        <taxon>Cerambycidae</taxon>
        <taxon>Cerambycinae</taxon>
        <taxon>Callichromatini</taxon>
        <taxon>Aromia</taxon>
    </lineage>
</organism>
<dbReference type="AlphaFoldDB" id="A0AAV8Y9C9"/>